<proteinExistence type="predicted"/>
<evidence type="ECO:0000256" key="1">
    <source>
        <dbReference type="SAM" id="Phobius"/>
    </source>
</evidence>
<evidence type="ECO:0000313" key="2">
    <source>
        <dbReference type="EMBL" id="MBD2775086.1"/>
    </source>
</evidence>
<name>A0A8J6XPS0_9CYAN</name>
<dbReference type="GO" id="GO:0016787">
    <property type="term" value="F:hydrolase activity"/>
    <property type="evidence" value="ECO:0007669"/>
    <property type="project" value="UniProtKB-KW"/>
</dbReference>
<dbReference type="Pfam" id="PF04307">
    <property type="entry name" value="YdjM"/>
    <property type="match status" value="1"/>
</dbReference>
<feature type="transmembrane region" description="Helical" evidence="1">
    <location>
        <begin position="198"/>
        <end position="217"/>
    </location>
</feature>
<keyword evidence="1" id="KW-0472">Membrane</keyword>
<keyword evidence="3" id="KW-1185">Reference proteome</keyword>
<feature type="transmembrane region" description="Helical" evidence="1">
    <location>
        <begin position="110"/>
        <end position="131"/>
    </location>
</feature>
<keyword evidence="2" id="KW-0378">Hydrolase</keyword>
<reference evidence="2" key="1">
    <citation type="submission" date="2020-09" db="EMBL/GenBank/DDBJ databases">
        <title>Iningainema tapete sp. nov. (Scytonemataceae, Cyanobacteria) from greenhouses in central Florida (USA) produces two types of nodularin with biosynthetic potential for microcystin-LR and anabaenopeptins.</title>
        <authorList>
            <person name="Berthold D.E."/>
            <person name="Lefler F.W."/>
            <person name="Huang I.-S."/>
            <person name="Abdulla H."/>
            <person name="Zimba P.V."/>
            <person name="Laughinghouse H.D. IV."/>
        </authorList>
    </citation>
    <scope>NUCLEOTIDE SEQUENCE</scope>
    <source>
        <strain evidence="2">BLCCT55</strain>
    </source>
</reference>
<sequence length="221" mass="24432">MSSFIGHSLAALTVYGFNQPSARPKQLWWIACLIVIACFPDIDYLVSALRPKVKSAPADALSLWVSNFSGASLTTGEHTIRVTHSILSCLILPCLLIIILRCCGLRRRRLMVLSLQAVGAGFSHLLLDLLVGVTPTAVFWPLSTTSLTLPFGILPSAGRILLYNYYFYKNLFIELGVLVPICISVYNIRGGLRRTVGQISLLAILWTISLGFMMWAFSLER</sequence>
<dbReference type="AlphaFoldDB" id="A0A8J6XPS0"/>
<protein>
    <submittedName>
        <fullName evidence="2">Metal-dependent hydrolase</fullName>
    </submittedName>
</protein>
<accession>A0A8J6XPS0</accession>
<keyword evidence="1" id="KW-1133">Transmembrane helix</keyword>
<organism evidence="2 3">
    <name type="scientific">Iningainema tapete BLCC-T55</name>
    <dbReference type="NCBI Taxonomy" id="2748662"/>
    <lineage>
        <taxon>Bacteria</taxon>
        <taxon>Bacillati</taxon>
        <taxon>Cyanobacteriota</taxon>
        <taxon>Cyanophyceae</taxon>
        <taxon>Nostocales</taxon>
        <taxon>Scytonemataceae</taxon>
        <taxon>Iningainema tapete</taxon>
    </lineage>
</organism>
<dbReference type="EMBL" id="JACXAE010000075">
    <property type="protein sequence ID" value="MBD2775086.1"/>
    <property type="molecule type" value="Genomic_DNA"/>
</dbReference>
<evidence type="ECO:0000313" key="3">
    <source>
        <dbReference type="Proteomes" id="UP000629098"/>
    </source>
</evidence>
<dbReference type="Proteomes" id="UP000629098">
    <property type="component" value="Unassembled WGS sequence"/>
</dbReference>
<feature type="transmembrane region" description="Helical" evidence="1">
    <location>
        <begin position="82"/>
        <end position="103"/>
    </location>
</feature>
<dbReference type="InterPro" id="IPR007404">
    <property type="entry name" value="YdjM-like"/>
</dbReference>
<dbReference type="RefSeq" id="WP_190833013.1">
    <property type="nucleotide sequence ID" value="NZ_CAWPPI010000075.1"/>
</dbReference>
<comment type="caution">
    <text evidence="2">The sequence shown here is derived from an EMBL/GenBank/DDBJ whole genome shotgun (WGS) entry which is preliminary data.</text>
</comment>
<feature type="transmembrane region" description="Helical" evidence="1">
    <location>
        <begin position="166"/>
        <end position="186"/>
    </location>
</feature>
<gene>
    <name evidence="2" type="ORF">ICL16_24220</name>
</gene>
<feature type="transmembrane region" description="Helical" evidence="1">
    <location>
        <begin position="26"/>
        <end position="46"/>
    </location>
</feature>
<keyword evidence="1" id="KW-0812">Transmembrane</keyword>